<accession>A0A916J4P3</accession>
<gene>
    <name evidence="2" type="ORF">GTOL_12057</name>
</gene>
<proteinExistence type="predicted"/>
<dbReference type="NCBIfam" id="NF041043">
    <property type="entry name" value="BPSS1780_fam"/>
    <property type="match status" value="1"/>
</dbReference>
<dbReference type="EMBL" id="CAJQUM010000001">
    <property type="protein sequence ID" value="CAG4884174.1"/>
    <property type="molecule type" value="Genomic_DNA"/>
</dbReference>
<feature type="transmembrane region" description="Helical" evidence="1">
    <location>
        <begin position="53"/>
        <end position="75"/>
    </location>
</feature>
<evidence type="ECO:0000313" key="3">
    <source>
        <dbReference type="Proteomes" id="UP000742786"/>
    </source>
</evidence>
<feature type="transmembrane region" description="Helical" evidence="1">
    <location>
        <begin position="96"/>
        <end position="117"/>
    </location>
</feature>
<organism evidence="2 3">
    <name type="scientific">Georgfuchsia toluolica</name>
    <dbReference type="NCBI Taxonomy" id="424218"/>
    <lineage>
        <taxon>Bacteria</taxon>
        <taxon>Pseudomonadati</taxon>
        <taxon>Pseudomonadota</taxon>
        <taxon>Betaproteobacteria</taxon>
        <taxon>Nitrosomonadales</taxon>
        <taxon>Sterolibacteriaceae</taxon>
        <taxon>Georgfuchsia</taxon>
    </lineage>
</organism>
<keyword evidence="1" id="KW-1133">Transmembrane helix</keyword>
<dbReference type="InterPro" id="IPR047798">
    <property type="entry name" value="BPSS1780-like"/>
</dbReference>
<comment type="caution">
    <text evidence="2">The sequence shown here is derived from an EMBL/GenBank/DDBJ whole genome shotgun (WGS) entry which is preliminary data.</text>
</comment>
<dbReference type="Proteomes" id="UP000742786">
    <property type="component" value="Unassembled WGS sequence"/>
</dbReference>
<reference evidence="2" key="1">
    <citation type="submission" date="2021-04" db="EMBL/GenBank/DDBJ databases">
        <authorList>
            <person name="Hornung B."/>
        </authorList>
    </citation>
    <scope>NUCLEOTIDE SEQUENCE</scope>
    <source>
        <strain evidence="2">G5G6</strain>
    </source>
</reference>
<feature type="transmembrane region" description="Helical" evidence="1">
    <location>
        <begin position="210"/>
        <end position="229"/>
    </location>
</feature>
<evidence type="ECO:0000313" key="2">
    <source>
        <dbReference type="EMBL" id="CAG4884174.1"/>
    </source>
</evidence>
<keyword evidence="1 2" id="KW-0812">Transmembrane</keyword>
<evidence type="ECO:0000256" key="1">
    <source>
        <dbReference type="SAM" id="Phobius"/>
    </source>
</evidence>
<sequence>MQARRLPARQGIVWVVAGYRLFRANPPLLTLLAFLYLMAFTVMLLLPAGVGGVLFPVLQPMLVLAIANGCRGIAATGRRGPPPDLLAGIRTRRRELLKLGALQLAGSLLVMLLMFAFGIKPDTEKPDQLLSALALAAALSLPLLLAFWFAPLLTGWHELPPLKSVFFSLVACLRNWRAFVVYAFALAAITLLATTLAVFAVQISENFGQIVAKVVEVLMIIFLLPIFLAGSYISYRDIFTTAVASTND</sequence>
<feature type="transmembrane region" description="Helical" evidence="1">
    <location>
        <begin position="179"/>
        <end position="204"/>
    </location>
</feature>
<feature type="transmembrane region" description="Helical" evidence="1">
    <location>
        <begin position="129"/>
        <end position="153"/>
    </location>
</feature>
<name>A0A916J4P3_9PROT</name>
<keyword evidence="1" id="KW-0472">Membrane</keyword>
<protein>
    <submittedName>
        <fullName evidence="2">Transmembrane protein</fullName>
    </submittedName>
</protein>
<feature type="transmembrane region" description="Helical" evidence="1">
    <location>
        <begin position="28"/>
        <end position="47"/>
    </location>
</feature>
<dbReference type="AlphaFoldDB" id="A0A916J4P3"/>
<keyword evidence="3" id="KW-1185">Reference proteome</keyword>